<dbReference type="AlphaFoldDB" id="A0AAN8HWF6"/>
<feature type="region of interest" description="Disordered" evidence="1">
    <location>
        <begin position="59"/>
        <end position="96"/>
    </location>
</feature>
<keyword evidence="3" id="KW-1185">Reference proteome</keyword>
<proteinExistence type="predicted"/>
<name>A0AAN8HWF6_CHAGU</name>
<sequence length="96" mass="9834">MKMSSSCSSESDRRNSEVYSSSSMQSNSRTSSAGETVVRSSREPQLGIAWGPVPAFFAATGSRPDMARDSGSAGAAVGEPQTAVRGSISAADVLVS</sequence>
<feature type="compositionally biased region" description="Low complexity" evidence="1">
    <location>
        <begin position="17"/>
        <end position="32"/>
    </location>
</feature>
<organism evidence="2 3">
    <name type="scientific">Champsocephalus gunnari</name>
    <name type="common">Mackerel icefish</name>
    <dbReference type="NCBI Taxonomy" id="52237"/>
    <lineage>
        <taxon>Eukaryota</taxon>
        <taxon>Metazoa</taxon>
        <taxon>Chordata</taxon>
        <taxon>Craniata</taxon>
        <taxon>Vertebrata</taxon>
        <taxon>Euteleostomi</taxon>
        <taxon>Actinopterygii</taxon>
        <taxon>Neopterygii</taxon>
        <taxon>Teleostei</taxon>
        <taxon>Neoteleostei</taxon>
        <taxon>Acanthomorphata</taxon>
        <taxon>Eupercaria</taxon>
        <taxon>Perciformes</taxon>
        <taxon>Notothenioidei</taxon>
        <taxon>Channichthyidae</taxon>
        <taxon>Champsocephalus</taxon>
    </lineage>
</organism>
<evidence type="ECO:0000256" key="1">
    <source>
        <dbReference type="SAM" id="MobiDB-lite"/>
    </source>
</evidence>
<comment type="caution">
    <text evidence="2">The sequence shown here is derived from an EMBL/GenBank/DDBJ whole genome shotgun (WGS) entry which is preliminary data.</text>
</comment>
<gene>
    <name evidence="2" type="ORF">CgunFtcFv8_026578</name>
</gene>
<evidence type="ECO:0000313" key="3">
    <source>
        <dbReference type="Proteomes" id="UP001331515"/>
    </source>
</evidence>
<reference evidence="2 3" key="1">
    <citation type="journal article" date="2023" name="Mol. Biol. Evol.">
        <title>Genomics of Secondarily Temperate Adaptation in the Only Non-Antarctic Icefish.</title>
        <authorList>
            <person name="Rivera-Colon A.G."/>
            <person name="Rayamajhi N."/>
            <person name="Minhas B.F."/>
            <person name="Madrigal G."/>
            <person name="Bilyk K.T."/>
            <person name="Yoon V."/>
            <person name="Hune M."/>
            <person name="Gregory S."/>
            <person name="Cheng C.H.C."/>
            <person name="Catchen J.M."/>
        </authorList>
    </citation>
    <scope>NUCLEOTIDE SEQUENCE [LARGE SCALE GENOMIC DNA]</scope>
    <source>
        <tissue evidence="2">White muscle</tissue>
    </source>
</reference>
<dbReference type="EMBL" id="JAURVH010001516">
    <property type="protein sequence ID" value="KAK5930337.1"/>
    <property type="molecule type" value="Genomic_DNA"/>
</dbReference>
<accession>A0AAN8HWF6</accession>
<evidence type="ECO:0000313" key="2">
    <source>
        <dbReference type="EMBL" id="KAK5930337.1"/>
    </source>
</evidence>
<protein>
    <submittedName>
        <fullName evidence="2">Uncharacterized protein</fullName>
    </submittedName>
</protein>
<dbReference type="Proteomes" id="UP001331515">
    <property type="component" value="Unassembled WGS sequence"/>
</dbReference>
<feature type="region of interest" description="Disordered" evidence="1">
    <location>
        <begin position="1"/>
        <end position="45"/>
    </location>
</feature>